<dbReference type="SUPFAM" id="SSF53383">
    <property type="entry name" value="PLP-dependent transferases"/>
    <property type="match status" value="1"/>
</dbReference>
<dbReference type="AlphaFoldDB" id="A0A066T9D7"/>
<comment type="subunit">
    <text evidence="3">Homotetramer.</text>
</comment>
<reference evidence="6 7" key="1">
    <citation type="submission" date="2014-03" db="EMBL/GenBank/DDBJ databases">
        <title>The genomes of two eusocial bee gut symbionts.</title>
        <authorList>
            <person name="Kwong W.K."/>
            <person name="Engel P."/>
            <person name="Koch H."/>
            <person name="Moran N.A."/>
        </authorList>
    </citation>
    <scope>NUCLEOTIDE SEQUENCE [LARGE SCALE GENOMIC DNA]</scope>
    <source>
        <strain evidence="7">wkB29</strain>
    </source>
</reference>
<keyword evidence="7" id="KW-1185">Reference proteome</keyword>
<gene>
    <name evidence="6" type="ORF">SALWKB29_1624</name>
</gene>
<evidence type="ECO:0000256" key="3">
    <source>
        <dbReference type="ARBA" id="ARBA00011881"/>
    </source>
</evidence>
<protein>
    <submittedName>
        <fullName evidence="6">Low-specificity L-threonine aldolase</fullName>
        <ecNumber evidence="6">4.1.2.5</ecNumber>
    </submittedName>
</protein>
<name>A0A066T9D7_9NEIS</name>
<comment type="caution">
    <text evidence="6">The sequence shown here is derived from an EMBL/GenBank/DDBJ whole genome shotgun (WGS) entry which is preliminary data.</text>
</comment>
<evidence type="ECO:0000256" key="1">
    <source>
        <dbReference type="ARBA" id="ARBA00001933"/>
    </source>
</evidence>
<comment type="similarity">
    <text evidence="2">Belongs to the threonine aldolase family.</text>
</comment>
<dbReference type="Gene3D" id="3.90.1150.10">
    <property type="entry name" value="Aspartate Aminotransferase, domain 1"/>
    <property type="match status" value="1"/>
</dbReference>
<dbReference type="GO" id="GO:0006520">
    <property type="term" value="P:amino acid metabolic process"/>
    <property type="evidence" value="ECO:0007669"/>
    <property type="project" value="InterPro"/>
</dbReference>
<dbReference type="GO" id="GO:0004793">
    <property type="term" value="F:threonine aldolase activity"/>
    <property type="evidence" value="ECO:0007669"/>
    <property type="project" value="UniProtKB-EC"/>
</dbReference>
<keyword evidence="4" id="KW-0663">Pyridoxal phosphate</keyword>
<evidence type="ECO:0000259" key="5">
    <source>
        <dbReference type="Pfam" id="PF01212"/>
    </source>
</evidence>
<comment type="cofactor">
    <cofactor evidence="1">
        <name>pyridoxal 5'-phosphate</name>
        <dbReference type="ChEBI" id="CHEBI:597326"/>
    </cofactor>
</comment>
<dbReference type="RefSeq" id="WP_037408079.1">
    <property type="nucleotide sequence ID" value="NZ_JFZV01000008.1"/>
</dbReference>
<dbReference type="InterPro" id="IPR015422">
    <property type="entry name" value="PyrdxlP-dep_Trfase_small"/>
</dbReference>
<dbReference type="Gene3D" id="3.40.640.10">
    <property type="entry name" value="Type I PLP-dependent aspartate aminotransferase-like (Major domain)"/>
    <property type="match status" value="1"/>
</dbReference>
<dbReference type="PANTHER" id="PTHR48097">
    <property type="entry name" value="L-THREONINE ALDOLASE-RELATED"/>
    <property type="match status" value="1"/>
</dbReference>
<dbReference type="EMBL" id="JFZV01000008">
    <property type="protein sequence ID" value="KDN14322.1"/>
    <property type="molecule type" value="Genomic_DNA"/>
</dbReference>
<dbReference type="EC" id="4.1.2.5" evidence="6"/>
<dbReference type="InterPro" id="IPR015424">
    <property type="entry name" value="PyrdxlP-dep_Trfase"/>
</dbReference>
<evidence type="ECO:0000256" key="4">
    <source>
        <dbReference type="ARBA" id="ARBA00022898"/>
    </source>
</evidence>
<dbReference type="eggNOG" id="COG2008">
    <property type="taxonomic scope" value="Bacteria"/>
</dbReference>
<sequence>MNCLHDNQSFAFASDNYAGIHPKILQALMVANGGHQPAYGADVYTIALRQKIKQLFGEKAEAFPVFNGTGANITALQALLPRWGAVICADSAHIQCDEGVAPEHMAGVKLLTIATTDGKLTPQLVAKQAYGFGTEHRAQPAVVYISQTTELGTCYSVAEIRALADYCHQHNMKLYMDGARLANALVAENTDVRTMIADTGVDMLNLGGTKNGMLQGECIISMCADAHAAMPYLRKINAQLGSKMRFISAQFLAWLEDDLWLSLAANSNLMAARLAASLAGIQNITLTRKTQANAVFAVLPAAARTRLHHQFHFYDWDEVIGEVRWMTSFDTTAEQVDAFVAAIRQAVAKS</sequence>
<dbReference type="PANTHER" id="PTHR48097:SF5">
    <property type="entry name" value="LOW SPECIFICITY L-THREONINE ALDOLASE"/>
    <property type="match status" value="1"/>
</dbReference>
<proteinExistence type="inferred from homology"/>
<evidence type="ECO:0000256" key="2">
    <source>
        <dbReference type="ARBA" id="ARBA00006966"/>
    </source>
</evidence>
<accession>A0A066T9D7</accession>
<keyword evidence="6" id="KW-0456">Lyase</keyword>
<evidence type="ECO:0000313" key="7">
    <source>
        <dbReference type="Proteomes" id="UP000027170"/>
    </source>
</evidence>
<dbReference type="Proteomes" id="UP000027170">
    <property type="component" value="Unassembled WGS sequence"/>
</dbReference>
<feature type="domain" description="Aromatic amino acid beta-eliminating lyase/threonine aldolase" evidence="5">
    <location>
        <begin position="12"/>
        <end position="296"/>
    </location>
</feature>
<evidence type="ECO:0000313" key="6">
    <source>
        <dbReference type="EMBL" id="KDN14322.1"/>
    </source>
</evidence>
<dbReference type="InterPro" id="IPR001597">
    <property type="entry name" value="ArAA_b-elim_lyase/Thr_aldolase"/>
</dbReference>
<dbReference type="OrthoDB" id="9774495at2"/>
<dbReference type="InterPro" id="IPR015421">
    <property type="entry name" value="PyrdxlP-dep_Trfase_major"/>
</dbReference>
<dbReference type="Pfam" id="PF01212">
    <property type="entry name" value="Beta_elim_lyase"/>
    <property type="match status" value="1"/>
</dbReference>
<organism evidence="6 7">
    <name type="scientific">Snodgrassella communis</name>
    <dbReference type="NCBI Taxonomy" id="2946699"/>
    <lineage>
        <taxon>Bacteria</taxon>
        <taxon>Pseudomonadati</taxon>
        <taxon>Pseudomonadota</taxon>
        <taxon>Betaproteobacteria</taxon>
        <taxon>Neisseriales</taxon>
        <taxon>Neisseriaceae</taxon>
        <taxon>Snodgrassella</taxon>
    </lineage>
</organism>